<dbReference type="AlphaFoldDB" id="A0A8T7LYH8"/>
<accession>A0A8T7LYH8</accession>
<dbReference type="SUPFAM" id="SSF54637">
    <property type="entry name" value="Thioesterase/thiol ester dehydrase-isomerase"/>
    <property type="match status" value="1"/>
</dbReference>
<dbReference type="Pfam" id="PF01575">
    <property type="entry name" value="MaoC_dehydratas"/>
    <property type="match status" value="1"/>
</dbReference>
<dbReference type="EMBL" id="CP128399">
    <property type="protein sequence ID" value="WJW67848.1"/>
    <property type="molecule type" value="Genomic_DNA"/>
</dbReference>
<evidence type="ECO:0000313" key="5">
    <source>
        <dbReference type="Proteomes" id="UP001431572"/>
    </source>
</evidence>
<sequence length="145" mass="15644">MNKLYFEDVQIGDQLPSLTKAPVTHVQLVRYAGASGDFNPLHTDSDVGKAVGIGGTIAHGMLIMGFVGQMVSDYLGDPTNLRRFRVRFQNMTRLGDVITCSGYVVSKYEEAGKGYIEAQVQAVDATGDRKVAGSFIATLSLRALV</sequence>
<feature type="domain" description="MaoC-like" evidence="1">
    <location>
        <begin position="16"/>
        <end position="120"/>
    </location>
</feature>
<dbReference type="Proteomes" id="UP000521676">
    <property type="component" value="Unassembled WGS sequence"/>
</dbReference>
<protein>
    <submittedName>
        <fullName evidence="2 3">Dehydratase</fullName>
    </submittedName>
</protein>
<proteinExistence type="predicted"/>
<organism evidence="2 4">
    <name type="scientific">Candidatus Chlorohelix allophototropha</name>
    <dbReference type="NCBI Taxonomy" id="3003348"/>
    <lineage>
        <taxon>Bacteria</taxon>
        <taxon>Bacillati</taxon>
        <taxon>Chloroflexota</taxon>
        <taxon>Chloroflexia</taxon>
        <taxon>Candidatus Chloroheliales</taxon>
        <taxon>Candidatus Chloroheliaceae</taxon>
        <taxon>Candidatus Chlorohelix</taxon>
    </lineage>
</organism>
<dbReference type="InterPro" id="IPR029069">
    <property type="entry name" value="HotDog_dom_sf"/>
</dbReference>
<reference evidence="2 4" key="1">
    <citation type="submission" date="2020-06" db="EMBL/GenBank/DDBJ databases">
        <title>Anoxygenic phototrophic Chloroflexota member uses a Type I reaction center.</title>
        <authorList>
            <person name="Tsuji J.M."/>
            <person name="Shaw N.A."/>
            <person name="Nagashima S."/>
            <person name="Venkiteswaran J."/>
            <person name="Schiff S.L."/>
            <person name="Hanada S."/>
            <person name="Tank M."/>
            <person name="Neufeld J.D."/>
        </authorList>
    </citation>
    <scope>NUCLEOTIDE SEQUENCE [LARGE SCALE GENOMIC DNA]</scope>
    <source>
        <strain evidence="2">L227-S17</strain>
    </source>
</reference>
<gene>
    <name evidence="2" type="ORF">HXX08_08930</name>
    <name evidence="3" type="ORF">OZ401_001130</name>
</gene>
<dbReference type="PANTHER" id="PTHR43841:SF3">
    <property type="entry name" value="(3R)-HYDROXYACYL-ACP DEHYDRATASE SUBUNIT HADB"/>
    <property type="match status" value="1"/>
</dbReference>
<reference evidence="3" key="2">
    <citation type="journal article" date="2024" name="Nature">
        <title>Anoxygenic phototroph of the Chloroflexota uses a type I reaction centre.</title>
        <authorList>
            <person name="Tsuji J.M."/>
            <person name="Shaw N.A."/>
            <person name="Nagashima S."/>
            <person name="Venkiteswaran J.J."/>
            <person name="Schiff S.L."/>
            <person name="Watanabe T."/>
            <person name="Fukui M."/>
            <person name="Hanada S."/>
            <person name="Tank M."/>
            <person name="Neufeld J.D."/>
        </authorList>
    </citation>
    <scope>NUCLEOTIDE SEQUENCE</scope>
    <source>
        <strain evidence="3">L227-S17</strain>
    </source>
</reference>
<evidence type="ECO:0000313" key="4">
    <source>
        <dbReference type="Proteomes" id="UP000521676"/>
    </source>
</evidence>
<evidence type="ECO:0000313" key="2">
    <source>
        <dbReference type="EMBL" id="NWJ45987.1"/>
    </source>
</evidence>
<keyword evidence="5" id="KW-1185">Reference proteome</keyword>
<dbReference type="RefSeq" id="WP_341469737.1">
    <property type="nucleotide sequence ID" value="NZ_CP128399.1"/>
</dbReference>
<dbReference type="InterPro" id="IPR002539">
    <property type="entry name" value="MaoC-like_dom"/>
</dbReference>
<evidence type="ECO:0000313" key="3">
    <source>
        <dbReference type="EMBL" id="WJW67848.1"/>
    </source>
</evidence>
<dbReference type="EMBL" id="JACATZ010000001">
    <property type="protein sequence ID" value="NWJ45987.1"/>
    <property type="molecule type" value="Genomic_DNA"/>
</dbReference>
<dbReference type="Proteomes" id="UP001431572">
    <property type="component" value="Chromosome 1"/>
</dbReference>
<evidence type="ECO:0000259" key="1">
    <source>
        <dbReference type="Pfam" id="PF01575"/>
    </source>
</evidence>
<name>A0A8T7LYH8_9CHLR</name>
<dbReference type="Gene3D" id="3.10.129.10">
    <property type="entry name" value="Hotdog Thioesterase"/>
    <property type="match status" value="1"/>
</dbReference>
<dbReference type="PANTHER" id="PTHR43841">
    <property type="entry name" value="3-HYDROXYACYL-THIOESTER DEHYDRATASE HTDX-RELATED"/>
    <property type="match status" value="1"/>
</dbReference>